<accession>A0AAD8CA55</accession>
<gene>
    <name evidence="2" type="ORF">Bpfe_001387</name>
</gene>
<comment type="caution">
    <text evidence="2">The sequence shown here is derived from an EMBL/GenBank/DDBJ whole genome shotgun (WGS) entry which is preliminary data.</text>
</comment>
<sequence length="98" mass="10635">MDQATKKESSHGSGNKIESSHGSGNKIESSHGSVIKIESSHGSVNKKESSHGSGNKIVISWIGQQNRVISCDKIYTVGFICDLIKMILMKLLHSILQN</sequence>
<feature type="region of interest" description="Disordered" evidence="1">
    <location>
        <begin position="1"/>
        <end position="32"/>
    </location>
</feature>
<keyword evidence="3" id="KW-1185">Reference proteome</keyword>
<organism evidence="2 3">
    <name type="scientific">Biomphalaria pfeifferi</name>
    <name type="common">Bloodfluke planorb</name>
    <name type="synonym">Freshwater snail</name>
    <dbReference type="NCBI Taxonomy" id="112525"/>
    <lineage>
        <taxon>Eukaryota</taxon>
        <taxon>Metazoa</taxon>
        <taxon>Spiralia</taxon>
        <taxon>Lophotrochozoa</taxon>
        <taxon>Mollusca</taxon>
        <taxon>Gastropoda</taxon>
        <taxon>Heterobranchia</taxon>
        <taxon>Euthyneura</taxon>
        <taxon>Panpulmonata</taxon>
        <taxon>Hygrophila</taxon>
        <taxon>Lymnaeoidea</taxon>
        <taxon>Planorbidae</taxon>
        <taxon>Biomphalaria</taxon>
    </lineage>
</organism>
<evidence type="ECO:0000313" key="2">
    <source>
        <dbReference type="EMBL" id="KAK0069205.1"/>
    </source>
</evidence>
<evidence type="ECO:0000313" key="3">
    <source>
        <dbReference type="Proteomes" id="UP001233172"/>
    </source>
</evidence>
<reference evidence="2" key="1">
    <citation type="journal article" date="2023" name="PLoS Negl. Trop. Dis.">
        <title>A genome sequence for Biomphalaria pfeifferi, the major vector snail for the human-infecting parasite Schistosoma mansoni.</title>
        <authorList>
            <person name="Bu L."/>
            <person name="Lu L."/>
            <person name="Laidemitt M.R."/>
            <person name="Zhang S.M."/>
            <person name="Mutuku M."/>
            <person name="Mkoji G."/>
            <person name="Steinauer M."/>
            <person name="Loker E.S."/>
        </authorList>
    </citation>
    <scope>NUCLEOTIDE SEQUENCE</scope>
    <source>
        <strain evidence="2">KasaAsao</strain>
    </source>
</reference>
<reference evidence="2" key="2">
    <citation type="submission" date="2023-04" db="EMBL/GenBank/DDBJ databases">
        <authorList>
            <person name="Bu L."/>
            <person name="Lu L."/>
            <person name="Laidemitt M.R."/>
            <person name="Zhang S.M."/>
            <person name="Mutuku M."/>
            <person name="Mkoji G."/>
            <person name="Steinauer M."/>
            <person name="Loker E.S."/>
        </authorList>
    </citation>
    <scope>NUCLEOTIDE SEQUENCE</scope>
    <source>
        <strain evidence="2">KasaAsao</strain>
        <tissue evidence="2">Whole Snail</tissue>
    </source>
</reference>
<name>A0AAD8CA55_BIOPF</name>
<feature type="compositionally biased region" description="Basic and acidic residues" evidence="1">
    <location>
        <begin position="1"/>
        <end position="10"/>
    </location>
</feature>
<evidence type="ECO:0000256" key="1">
    <source>
        <dbReference type="SAM" id="MobiDB-lite"/>
    </source>
</evidence>
<dbReference type="AlphaFoldDB" id="A0AAD8CA55"/>
<feature type="compositionally biased region" description="Polar residues" evidence="1">
    <location>
        <begin position="11"/>
        <end position="32"/>
    </location>
</feature>
<protein>
    <submittedName>
        <fullName evidence="2">Uncharacterized protein</fullName>
    </submittedName>
</protein>
<dbReference type="EMBL" id="JASAOG010000003">
    <property type="protein sequence ID" value="KAK0069205.1"/>
    <property type="molecule type" value="Genomic_DNA"/>
</dbReference>
<proteinExistence type="predicted"/>
<dbReference type="Proteomes" id="UP001233172">
    <property type="component" value="Unassembled WGS sequence"/>
</dbReference>